<name>A0ABY9L3D8_9LACO</name>
<evidence type="ECO:0000313" key="2">
    <source>
        <dbReference type="Proteomes" id="UP001233112"/>
    </source>
</evidence>
<sequence length="137" mass="15459">MSSPQVSPHVLTIFNQYWPEFSKSKEYQGLNLPHEVSSIAPTIIQQYLNSMNDRTGLTLSEWTVSDMKRSAKALIADAPKNHLGVTVAAASLLMIQQFLKWLATTGALRVPQSTIKVLLLPMMLKLITFHKLHHRNH</sequence>
<evidence type="ECO:0000313" key="1">
    <source>
        <dbReference type="EMBL" id="WLV77925.1"/>
    </source>
</evidence>
<dbReference type="RefSeq" id="WP_306387066.1">
    <property type="nucleotide sequence ID" value="NZ_CP132482.1"/>
</dbReference>
<proteinExistence type="predicted"/>
<dbReference type="Proteomes" id="UP001233112">
    <property type="component" value="Chromosome"/>
</dbReference>
<reference evidence="1 2" key="1">
    <citation type="submission" date="2023-08" db="EMBL/GenBank/DDBJ databases">
        <authorList>
            <person name="Buchebner-Jance M."/>
        </authorList>
    </citation>
    <scope>NUCLEOTIDE SEQUENCE [LARGE SCALE GENOMIC DNA]</scope>
    <source>
        <strain evidence="1 2">NCIMB 15471</strain>
    </source>
</reference>
<gene>
    <name evidence="1" type="ORF">LACPH_002708</name>
</gene>
<organism evidence="1 2">
    <name type="scientific">Lacticaseibacillus parahuelsenbergensis</name>
    <dbReference type="NCBI Taxonomy" id="3068305"/>
    <lineage>
        <taxon>Bacteria</taxon>
        <taxon>Bacillati</taxon>
        <taxon>Bacillota</taxon>
        <taxon>Bacilli</taxon>
        <taxon>Lactobacillales</taxon>
        <taxon>Lactobacillaceae</taxon>
        <taxon>Lacticaseibacillus</taxon>
    </lineage>
</organism>
<accession>A0ABY9L3D8</accession>
<dbReference type="EMBL" id="CP132482">
    <property type="protein sequence ID" value="WLV77925.1"/>
    <property type="molecule type" value="Genomic_DNA"/>
</dbReference>
<keyword evidence="2" id="KW-1185">Reference proteome</keyword>
<protein>
    <submittedName>
        <fullName evidence="1">Uncharacterized protein</fullName>
    </submittedName>
</protein>